<feature type="binding site" evidence="7">
    <location>
        <position position="136"/>
    </location>
    <ligand>
        <name>substrate</name>
    </ligand>
</feature>
<comment type="function">
    <text evidence="7">Catalyzes the specific phosphorylation of the 3-hydroxyl group of shikimic acid using ATP as a cosubstrate.</text>
</comment>
<comment type="subunit">
    <text evidence="7">Monomer.</text>
</comment>
<feature type="binding site" evidence="7">
    <location>
        <position position="32"/>
    </location>
    <ligand>
        <name>substrate</name>
    </ligand>
</feature>
<dbReference type="GO" id="GO:0005829">
    <property type="term" value="C:cytosol"/>
    <property type="evidence" value="ECO:0007669"/>
    <property type="project" value="TreeGrafter"/>
</dbReference>
<dbReference type="GO" id="GO:0009423">
    <property type="term" value="P:chorismate biosynthetic process"/>
    <property type="evidence" value="ECO:0007669"/>
    <property type="project" value="UniProtKB-UniRule"/>
</dbReference>
<dbReference type="PANTHER" id="PTHR21087">
    <property type="entry name" value="SHIKIMATE KINASE"/>
    <property type="match status" value="1"/>
</dbReference>
<keyword evidence="2 7" id="KW-0808">Transferase</keyword>
<keyword evidence="1 7" id="KW-0028">Amino-acid biosynthesis</keyword>
<feature type="binding site" evidence="7">
    <location>
        <position position="118"/>
    </location>
    <ligand>
        <name>ATP</name>
        <dbReference type="ChEBI" id="CHEBI:30616"/>
    </ligand>
</feature>
<dbReference type="EC" id="2.7.1.71" evidence="7"/>
<keyword evidence="7" id="KW-0479">Metal-binding</keyword>
<comment type="catalytic activity">
    <reaction evidence="7">
        <text>shikimate + ATP = 3-phosphoshikimate + ADP + H(+)</text>
        <dbReference type="Rhea" id="RHEA:13121"/>
        <dbReference type="ChEBI" id="CHEBI:15378"/>
        <dbReference type="ChEBI" id="CHEBI:30616"/>
        <dbReference type="ChEBI" id="CHEBI:36208"/>
        <dbReference type="ChEBI" id="CHEBI:145989"/>
        <dbReference type="ChEBI" id="CHEBI:456216"/>
        <dbReference type="EC" id="2.7.1.71"/>
    </reaction>
</comment>
<evidence type="ECO:0000256" key="1">
    <source>
        <dbReference type="ARBA" id="ARBA00022605"/>
    </source>
</evidence>
<feature type="binding site" evidence="7">
    <location>
        <position position="77"/>
    </location>
    <ligand>
        <name>substrate</name>
    </ligand>
</feature>
<proteinExistence type="inferred from homology"/>
<keyword evidence="6 7" id="KW-0057">Aromatic amino acid biosynthesis</keyword>
<dbReference type="STRING" id="220714.SAMN05660469_0462"/>
<dbReference type="CDD" id="cd00464">
    <property type="entry name" value="SK"/>
    <property type="match status" value="1"/>
</dbReference>
<evidence type="ECO:0000256" key="3">
    <source>
        <dbReference type="ARBA" id="ARBA00022741"/>
    </source>
</evidence>
<comment type="caution">
    <text evidence="7">Lacks conserved residue(s) required for the propagation of feature annotation.</text>
</comment>
<protein>
    <recommendedName>
        <fullName evidence="7">Shikimate kinase</fullName>
        <shortName evidence="7">SK</shortName>
        <ecNumber evidence="7">2.7.1.71</ecNumber>
    </recommendedName>
</protein>
<dbReference type="UniPathway" id="UPA00053">
    <property type="reaction ID" value="UER00088"/>
</dbReference>
<evidence type="ECO:0000313" key="9">
    <source>
        <dbReference type="Proteomes" id="UP000061227"/>
    </source>
</evidence>
<keyword evidence="7" id="KW-0460">Magnesium</keyword>
<dbReference type="GO" id="GO:0005524">
    <property type="term" value="F:ATP binding"/>
    <property type="evidence" value="ECO:0007669"/>
    <property type="project" value="UniProtKB-UniRule"/>
</dbReference>
<keyword evidence="5 7" id="KW-0067">ATP-binding</keyword>
<dbReference type="InterPro" id="IPR000623">
    <property type="entry name" value="Shikimate_kinase/TSH1"/>
</dbReference>
<dbReference type="GO" id="GO:0004765">
    <property type="term" value="F:shikimate kinase activity"/>
    <property type="evidence" value="ECO:0007669"/>
    <property type="project" value="UniProtKB-UniRule"/>
</dbReference>
<dbReference type="RefSeq" id="WP_059376494.1">
    <property type="nucleotide sequence ID" value="NZ_DF968063.1"/>
</dbReference>
<evidence type="ECO:0000256" key="4">
    <source>
        <dbReference type="ARBA" id="ARBA00022777"/>
    </source>
</evidence>
<evidence type="ECO:0000256" key="7">
    <source>
        <dbReference type="HAMAP-Rule" id="MF_00109"/>
    </source>
</evidence>
<keyword evidence="9" id="KW-1185">Reference proteome</keyword>
<evidence type="ECO:0000256" key="5">
    <source>
        <dbReference type="ARBA" id="ARBA00022840"/>
    </source>
</evidence>
<feature type="binding site" evidence="7">
    <location>
        <position position="14"/>
    </location>
    <ligand>
        <name>Mg(2+)</name>
        <dbReference type="ChEBI" id="CHEBI:18420"/>
    </ligand>
</feature>
<accession>A0A3F3H2Z4</accession>
<comment type="cofactor">
    <cofactor evidence="7">
        <name>Mg(2+)</name>
        <dbReference type="ChEBI" id="CHEBI:18420"/>
    </cofactor>
    <text evidence="7">Binds 1 Mg(2+) ion per subunit.</text>
</comment>
<dbReference type="InterPro" id="IPR027417">
    <property type="entry name" value="P-loop_NTPase"/>
</dbReference>
<dbReference type="HAMAP" id="MF_00109">
    <property type="entry name" value="Shikimate_kinase"/>
    <property type="match status" value="1"/>
</dbReference>
<gene>
    <name evidence="7 8" type="primary">aroK</name>
    <name evidence="8" type="ORF">FPFC_013930</name>
</gene>
<feature type="binding site" evidence="7">
    <location>
        <position position="56"/>
    </location>
    <ligand>
        <name>substrate</name>
    </ligand>
</feature>
<dbReference type="GO" id="GO:0000287">
    <property type="term" value="F:magnesium ion binding"/>
    <property type="evidence" value="ECO:0007669"/>
    <property type="project" value="UniProtKB-UniRule"/>
</dbReference>
<comment type="subcellular location">
    <subcellularLocation>
        <location evidence="7">Cytoplasm</location>
    </subcellularLocation>
</comment>
<dbReference type="PRINTS" id="PR01100">
    <property type="entry name" value="SHIKIMTKNASE"/>
</dbReference>
<dbReference type="GO" id="GO:0008652">
    <property type="term" value="P:amino acid biosynthetic process"/>
    <property type="evidence" value="ECO:0007669"/>
    <property type="project" value="UniProtKB-KW"/>
</dbReference>
<reference evidence="8 9" key="1">
    <citation type="journal article" date="2015" name="BMC Genomics">
        <title>Comparative genomics of Fructobacillus spp. and Leuconostoc spp. reveals niche-specific evolution of Fructobacillus spp.</title>
        <authorList>
            <person name="Endo A."/>
            <person name="Tanizawa Y."/>
            <person name="Tanaka N."/>
            <person name="Maeno S."/>
            <person name="Kumar H."/>
            <person name="Shiwa Y."/>
            <person name="Okada S."/>
            <person name="Yoshikawa H."/>
            <person name="Dicks L."/>
            <person name="Nakagawa J."/>
            <person name="Arita M."/>
        </authorList>
    </citation>
    <scope>NUCLEOTIDE SEQUENCE [LARGE SCALE GENOMIC DNA]</scope>
    <source>
        <strain evidence="8 9">DSM 15468</strain>
    </source>
</reference>
<dbReference type="PANTHER" id="PTHR21087:SF16">
    <property type="entry name" value="SHIKIMATE KINASE 1, CHLOROPLASTIC"/>
    <property type="match status" value="1"/>
</dbReference>
<dbReference type="OrthoDB" id="9800332at2"/>
<evidence type="ECO:0000313" key="8">
    <source>
        <dbReference type="EMBL" id="GAP02510.1"/>
    </source>
</evidence>
<sequence>MKITLIGFMGSGKTTVAKELSQALSLPQVDLDQLIEDRAGLSIPAYFQQFGEERFRLLEQELLVEALTGDGILSTGGGTPVQAANQAIFQSHTQPIIFLDASNATIQDRLTADGLAGRPLFEKLGLEGIINLKHNRQACYESLASDVITVDGKTPQEIAQEIINKINATV</sequence>
<dbReference type="AlphaFoldDB" id="A0A3F3H2Z4"/>
<name>A0A3F3H2Z4_9LACO</name>
<dbReference type="EMBL" id="DF968063">
    <property type="protein sequence ID" value="GAP02510.1"/>
    <property type="molecule type" value="Genomic_DNA"/>
</dbReference>
<dbReference type="Proteomes" id="UP000061227">
    <property type="component" value="Unassembled WGS sequence"/>
</dbReference>
<dbReference type="SUPFAM" id="SSF52540">
    <property type="entry name" value="P-loop containing nucleoside triphosphate hydrolases"/>
    <property type="match status" value="1"/>
</dbReference>
<dbReference type="GO" id="GO:0009073">
    <property type="term" value="P:aromatic amino acid family biosynthetic process"/>
    <property type="evidence" value="ECO:0007669"/>
    <property type="project" value="UniProtKB-KW"/>
</dbReference>
<keyword evidence="4 7" id="KW-0418">Kinase</keyword>
<dbReference type="Gene3D" id="3.40.50.300">
    <property type="entry name" value="P-loop containing nucleotide triphosphate hydrolases"/>
    <property type="match status" value="1"/>
</dbReference>
<evidence type="ECO:0000256" key="6">
    <source>
        <dbReference type="ARBA" id="ARBA00023141"/>
    </source>
</evidence>
<comment type="pathway">
    <text evidence="7">Metabolic intermediate biosynthesis; chorismate biosynthesis; chorismate from D-erythrose 4-phosphate and phosphoenolpyruvate: step 5/7.</text>
</comment>
<comment type="similarity">
    <text evidence="7">Belongs to the shikimate kinase family.</text>
</comment>
<dbReference type="InterPro" id="IPR031322">
    <property type="entry name" value="Shikimate/glucono_kinase"/>
</dbReference>
<evidence type="ECO:0000256" key="2">
    <source>
        <dbReference type="ARBA" id="ARBA00022679"/>
    </source>
</evidence>
<feature type="binding site" evidence="7">
    <location>
        <begin position="10"/>
        <end position="15"/>
    </location>
    <ligand>
        <name>ATP</name>
        <dbReference type="ChEBI" id="CHEBI:30616"/>
    </ligand>
</feature>
<keyword evidence="7" id="KW-0963">Cytoplasm</keyword>
<dbReference type="Pfam" id="PF01202">
    <property type="entry name" value="SKI"/>
    <property type="match status" value="1"/>
</dbReference>
<organism evidence="8 9">
    <name type="scientific">Fructobacillus pseudoficulneus</name>
    <dbReference type="NCBI Taxonomy" id="220714"/>
    <lineage>
        <taxon>Bacteria</taxon>
        <taxon>Bacillati</taxon>
        <taxon>Bacillota</taxon>
        <taxon>Bacilli</taxon>
        <taxon>Lactobacillales</taxon>
        <taxon>Lactobacillaceae</taxon>
        <taxon>Fructobacillus</taxon>
    </lineage>
</organism>
<keyword evidence="3 7" id="KW-0547">Nucleotide-binding</keyword>